<evidence type="ECO:0000313" key="3">
    <source>
        <dbReference type="EMBL" id="MBP1294333.1"/>
    </source>
</evidence>
<dbReference type="PANTHER" id="PTHR23076:SF97">
    <property type="entry name" value="ATP-DEPENDENT ZINC METALLOPROTEASE YME1L1"/>
    <property type="match status" value="1"/>
</dbReference>
<dbReference type="GO" id="GO:0005524">
    <property type="term" value="F:ATP binding"/>
    <property type="evidence" value="ECO:0007669"/>
    <property type="project" value="InterPro"/>
</dbReference>
<organism evidence="3 4">
    <name type="scientific">Bradyrhizobium elkanii</name>
    <dbReference type="NCBI Taxonomy" id="29448"/>
    <lineage>
        <taxon>Bacteria</taxon>
        <taxon>Pseudomonadati</taxon>
        <taxon>Pseudomonadota</taxon>
        <taxon>Alphaproteobacteria</taxon>
        <taxon>Hyphomicrobiales</taxon>
        <taxon>Nitrobacteraceae</taxon>
        <taxon>Bradyrhizobium</taxon>
    </lineage>
</organism>
<dbReference type="InterPro" id="IPR027417">
    <property type="entry name" value="P-loop_NTPase"/>
</dbReference>
<feature type="domain" description="AAA+ ATPase" evidence="2">
    <location>
        <begin position="320"/>
        <end position="477"/>
    </location>
</feature>
<dbReference type="GO" id="GO:0006508">
    <property type="term" value="P:proteolysis"/>
    <property type="evidence" value="ECO:0007669"/>
    <property type="project" value="UniProtKB-KW"/>
</dbReference>
<dbReference type="Pfam" id="PF01434">
    <property type="entry name" value="Peptidase_M41"/>
    <property type="match status" value="1"/>
</dbReference>
<dbReference type="Pfam" id="PF00004">
    <property type="entry name" value="AAA"/>
    <property type="match status" value="1"/>
</dbReference>
<dbReference type="Gene3D" id="1.20.58.760">
    <property type="entry name" value="Peptidase M41"/>
    <property type="match status" value="1"/>
</dbReference>
<dbReference type="EMBL" id="JAFICZ010000001">
    <property type="protein sequence ID" value="MBP1294333.1"/>
    <property type="molecule type" value="Genomic_DNA"/>
</dbReference>
<evidence type="ECO:0000259" key="2">
    <source>
        <dbReference type="SMART" id="SM00382"/>
    </source>
</evidence>
<dbReference type="AlphaFoldDB" id="A0A8I1YD53"/>
<dbReference type="SUPFAM" id="SSF140990">
    <property type="entry name" value="FtsH protease domain-like"/>
    <property type="match status" value="1"/>
</dbReference>
<dbReference type="SUPFAM" id="SSF52540">
    <property type="entry name" value="P-loop containing nucleoside triphosphate hydrolases"/>
    <property type="match status" value="1"/>
</dbReference>
<evidence type="ECO:0000313" key="4">
    <source>
        <dbReference type="Proteomes" id="UP000673383"/>
    </source>
</evidence>
<dbReference type="GO" id="GO:0016887">
    <property type="term" value="F:ATP hydrolysis activity"/>
    <property type="evidence" value="ECO:0007669"/>
    <property type="project" value="InterPro"/>
</dbReference>
<dbReference type="InterPro" id="IPR037219">
    <property type="entry name" value="Peptidase_M41-like"/>
</dbReference>
<dbReference type="Gene3D" id="3.40.50.300">
    <property type="entry name" value="P-loop containing nucleotide triphosphate hydrolases"/>
    <property type="match status" value="1"/>
</dbReference>
<name>A0A8I1YD53_BRAEL</name>
<dbReference type="GO" id="GO:0004176">
    <property type="term" value="F:ATP-dependent peptidase activity"/>
    <property type="evidence" value="ECO:0007669"/>
    <property type="project" value="InterPro"/>
</dbReference>
<dbReference type="InterPro" id="IPR003959">
    <property type="entry name" value="ATPase_AAA_core"/>
</dbReference>
<dbReference type="GO" id="GO:0005886">
    <property type="term" value="C:plasma membrane"/>
    <property type="evidence" value="ECO:0007669"/>
    <property type="project" value="TreeGrafter"/>
</dbReference>
<keyword evidence="3" id="KW-0645">Protease</keyword>
<dbReference type="SMART" id="SM00382">
    <property type="entry name" value="AAA"/>
    <property type="match status" value="1"/>
</dbReference>
<dbReference type="GO" id="GO:0030163">
    <property type="term" value="P:protein catabolic process"/>
    <property type="evidence" value="ECO:0007669"/>
    <property type="project" value="TreeGrafter"/>
</dbReference>
<dbReference type="Proteomes" id="UP000673383">
    <property type="component" value="Unassembled WGS sequence"/>
</dbReference>
<evidence type="ECO:0000256" key="1">
    <source>
        <dbReference type="SAM" id="MobiDB-lite"/>
    </source>
</evidence>
<sequence length="732" mass="79826">MGPLELAVYRDDWRDAAQFRMRAAFVKAMKQRGAAPKRAGKARKKASDAPSNTFSQLSRHSFVEMLDDDEVETLPERPKPGPSYPVTAAKVAARLLLARLFDGRKDVLDRLKLAAPVVTIDVAERDLLQAVIGNWQDVLFPEGVRVMDTGNLGRREDFDMVSLAMTQPRKTKDTGEFEKQALSALCLGLPFVAISPDAESHLPAVVLKSDPIRLVLPSIDARVIALAIRVVTGKPCRELLEDDAARLLTATDLSIGIRFDRSPEECLAQLKRLVDLRRVPASVRDISLDDLHGMGEAVRWAKSVIADLKMWKAGMPWSAIDAGACLEGPPGVGKTTLPMAMQRSAAEQGIKLELASCSHSQFQGAGDGHLGHFMREMTSFFASARAKPRPVLVFIDECDSFADRSKLRPSHSHADYVTACVNGLISELDGISSSRDGATSSREGLILLGASNDLSRCDPAILRSGRLNRIIRIGLPDLNDLEKMYRFRLGGRLVHDDLQEICMLSLGSTGADVERIVKDALRIARHASRDLMLSDLRAVVSPEEDRDFDTQRRVAIHEAGHILMDVLNFGAPENVLANIAAVGQRGGATVRTKSPPFAGTYSDYRLRLETLIAGRTAESLLLSEHSHGSGGRRGSDIHLLTTTAAAMVGSLGLAGPVPLLFFGSLDDTEELMSYPEVRRAAHEELQKAAESCLAKLTAHRPVLEGIVKILLQARRIDGLAVADLLARSRIRS</sequence>
<dbReference type="InterPro" id="IPR000642">
    <property type="entry name" value="Peptidase_M41"/>
</dbReference>
<dbReference type="RefSeq" id="WP_209944354.1">
    <property type="nucleotide sequence ID" value="NZ_JAFICZ010000001.1"/>
</dbReference>
<dbReference type="GO" id="GO:0004222">
    <property type="term" value="F:metalloendopeptidase activity"/>
    <property type="evidence" value="ECO:0007669"/>
    <property type="project" value="InterPro"/>
</dbReference>
<feature type="region of interest" description="Disordered" evidence="1">
    <location>
        <begin position="32"/>
        <end position="53"/>
    </location>
</feature>
<keyword evidence="3" id="KW-0378">Hydrolase</keyword>
<dbReference type="InterPro" id="IPR003593">
    <property type="entry name" value="AAA+_ATPase"/>
</dbReference>
<proteinExistence type="predicted"/>
<comment type="caution">
    <text evidence="3">The sequence shown here is derived from an EMBL/GenBank/DDBJ whole genome shotgun (WGS) entry which is preliminary data.</text>
</comment>
<dbReference type="PANTHER" id="PTHR23076">
    <property type="entry name" value="METALLOPROTEASE M41 FTSH"/>
    <property type="match status" value="1"/>
</dbReference>
<reference evidence="3" key="1">
    <citation type="submission" date="2021-02" db="EMBL/GenBank/DDBJ databases">
        <title>Genomic Encyclopedia of Type Strains, Phase IV (KMG-V): Genome sequencing to study the core and pangenomes of soil and plant-associated prokaryotes.</title>
        <authorList>
            <person name="Whitman W."/>
        </authorList>
    </citation>
    <scope>NUCLEOTIDE SEQUENCE</scope>
    <source>
        <strain evidence="3">USDA 406</strain>
    </source>
</reference>
<dbReference type="CDD" id="cd19481">
    <property type="entry name" value="RecA-like_protease"/>
    <property type="match status" value="1"/>
</dbReference>
<accession>A0A8I1YD53</accession>
<gene>
    <name evidence="3" type="ORF">JOH49_004086</name>
</gene>
<protein>
    <submittedName>
        <fullName evidence="3">ATP-dependent Zn protease</fullName>
    </submittedName>
</protein>